<dbReference type="Proteomes" id="UP000318995">
    <property type="component" value="Unassembled WGS sequence"/>
</dbReference>
<keyword evidence="3" id="KW-1185">Reference proteome</keyword>
<accession>A0A5C5VRL1</accession>
<evidence type="ECO:0000313" key="3">
    <source>
        <dbReference type="Proteomes" id="UP000318995"/>
    </source>
</evidence>
<sequence precursor="true">MRIASCLCALSLTVSATAGIIGQPRFVQPTVAATPAGYIVNDLLVDFDGRIFGQQLLIELTQGSIYNTPDFGGNSPPNAAIFSLVPELASDSFVAMGGADAATSAPVLIVGGAVDLHDGPTRLVFDDERVSIAWAATPGLIIQDQLNFQIARLTLSDDAIGRVALYTSYCTAAMFPDRIALTVRGW</sequence>
<reference evidence="2 3" key="1">
    <citation type="submission" date="2019-02" db="EMBL/GenBank/DDBJ databases">
        <title>Deep-cultivation of Planctomycetes and their phenomic and genomic characterization uncovers novel biology.</title>
        <authorList>
            <person name="Wiegand S."/>
            <person name="Jogler M."/>
            <person name="Boedeker C."/>
            <person name="Pinto D."/>
            <person name="Vollmers J."/>
            <person name="Rivas-Marin E."/>
            <person name="Kohn T."/>
            <person name="Peeters S.H."/>
            <person name="Heuer A."/>
            <person name="Rast P."/>
            <person name="Oberbeckmann S."/>
            <person name="Bunk B."/>
            <person name="Jeske O."/>
            <person name="Meyerdierks A."/>
            <person name="Storesund J.E."/>
            <person name="Kallscheuer N."/>
            <person name="Luecker S."/>
            <person name="Lage O.M."/>
            <person name="Pohl T."/>
            <person name="Merkel B.J."/>
            <person name="Hornburger P."/>
            <person name="Mueller R.-W."/>
            <person name="Bruemmer F."/>
            <person name="Labrenz M."/>
            <person name="Spormann A.M."/>
            <person name="Op Den Camp H."/>
            <person name="Overmann J."/>
            <person name="Amann R."/>
            <person name="Jetten M.S.M."/>
            <person name="Mascher T."/>
            <person name="Medema M.H."/>
            <person name="Devos D.P."/>
            <person name="Kaster A.-K."/>
            <person name="Ovreas L."/>
            <person name="Rohde M."/>
            <person name="Galperin M.Y."/>
            <person name="Jogler C."/>
        </authorList>
    </citation>
    <scope>NUCLEOTIDE SEQUENCE [LARGE SCALE GENOMIC DNA]</scope>
    <source>
        <strain evidence="2 3">Pla111</strain>
    </source>
</reference>
<gene>
    <name evidence="2" type="ORF">Pla111_34010</name>
</gene>
<feature type="chain" id="PRO_5022858183" evidence="1">
    <location>
        <begin position="19"/>
        <end position="186"/>
    </location>
</feature>
<keyword evidence="1" id="KW-0732">Signal</keyword>
<evidence type="ECO:0000256" key="1">
    <source>
        <dbReference type="SAM" id="SignalP"/>
    </source>
</evidence>
<organism evidence="2 3">
    <name type="scientific">Botrimarina hoheduenensis</name>
    <dbReference type="NCBI Taxonomy" id="2528000"/>
    <lineage>
        <taxon>Bacteria</taxon>
        <taxon>Pseudomonadati</taxon>
        <taxon>Planctomycetota</taxon>
        <taxon>Planctomycetia</taxon>
        <taxon>Pirellulales</taxon>
        <taxon>Lacipirellulaceae</taxon>
        <taxon>Botrimarina</taxon>
    </lineage>
</organism>
<evidence type="ECO:0000313" key="2">
    <source>
        <dbReference type="EMBL" id="TWT40269.1"/>
    </source>
</evidence>
<comment type="caution">
    <text evidence="2">The sequence shown here is derived from an EMBL/GenBank/DDBJ whole genome shotgun (WGS) entry which is preliminary data.</text>
</comment>
<dbReference type="AlphaFoldDB" id="A0A5C5VRL1"/>
<name>A0A5C5VRL1_9BACT</name>
<protein>
    <submittedName>
        <fullName evidence="2">Uncharacterized protein</fullName>
    </submittedName>
</protein>
<proteinExistence type="predicted"/>
<feature type="signal peptide" evidence="1">
    <location>
        <begin position="1"/>
        <end position="18"/>
    </location>
</feature>
<dbReference type="EMBL" id="SJPH01000012">
    <property type="protein sequence ID" value="TWT40269.1"/>
    <property type="molecule type" value="Genomic_DNA"/>
</dbReference>